<dbReference type="OrthoDB" id="5008117at2"/>
<gene>
    <name evidence="2" type="ORF">ET445_14035</name>
</gene>
<dbReference type="EMBL" id="CP035491">
    <property type="protein sequence ID" value="QAY74281.1"/>
    <property type="molecule type" value="Genomic_DNA"/>
</dbReference>
<name>A0A4V0YHD0_9MICO</name>
<dbReference type="KEGG" id="agf:ET445_14035"/>
<keyword evidence="3" id="KW-1185">Reference proteome</keyword>
<evidence type="ECO:0000313" key="3">
    <source>
        <dbReference type="Proteomes" id="UP000291259"/>
    </source>
</evidence>
<evidence type="ECO:0000313" key="2">
    <source>
        <dbReference type="EMBL" id="QAY74281.1"/>
    </source>
</evidence>
<accession>A0A4V0YHD0</accession>
<reference evidence="2 3" key="1">
    <citation type="submission" date="2019-01" db="EMBL/GenBank/DDBJ databases">
        <title>Genome sequencing of strain FW100M-8.</title>
        <authorList>
            <person name="Heo J."/>
            <person name="Kim S.-J."/>
            <person name="Kim J.-S."/>
            <person name="Hong S.-B."/>
            <person name="Kwon S.-W."/>
        </authorList>
    </citation>
    <scope>NUCLEOTIDE SEQUENCE [LARGE SCALE GENOMIC DNA]</scope>
    <source>
        <strain evidence="2 3">FW100M-8</strain>
    </source>
</reference>
<dbReference type="AlphaFoldDB" id="A0A4V0YHD0"/>
<feature type="region of interest" description="Disordered" evidence="1">
    <location>
        <begin position="1"/>
        <end position="48"/>
    </location>
</feature>
<proteinExistence type="predicted"/>
<dbReference type="RefSeq" id="WP_129191827.1">
    <property type="nucleotide sequence ID" value="NZ_CP035491.1"/>
</dbReference>
<feature type="compositionally biased region" description="Polar residues" evidence="1">
    <location>
        <begin position="8"/>
        <end position="17"/>
    </location>
</feature>
<protein>
    <submittedName>
        <fullName evidence="2">Uncharacterized protein</fullName>
    </submittedName>
</protein>
<sequence>MNDARTDVSGSTCSSAAPGSVEDMDEASERRDDAPASASHADAGEPSAIDAIEALPLAERAPRYQELADLLRSDLERSDPARGDA</sequence>
<evidence type="ECO:0000256" key="1">
    <source>
        <dbReference type="SAM" id="MobiDB-lite"/>
    </source>
</evidence>
<dbReference type="Proteomes" id="UP000291259">
    <property type="component" value="Chromosome"/>
</dbReference>
<organism evidence="2 3">
    <name type="scientific">Agromyces protaetiae</name>
    <dbReference type="NCBI Taxonomy" id="2509455"/>
    <lineage>
        <taxon>Bacteria</taxon>
        <taxon>Bacillati</taxon>
        <taxon>Actinomycetota</taxon>
        <taxon>Actinomycetes</taxon>
        <taxon>Micrococcales</taxon>
        <taxon>Microbacteriaceae</taxon>
        <taxon>Agromyces</taxon>
    </lineage>
</organism>